<dbReference type="Proteomes" id="UP000799118">
    <property type="component" value="Unassembled WGS sequence"/>
</dbReference>
<name>A0A6A4GWR3_9AGAR</name>
<accession>A0A6A4GWR3</accession>
<dbReference type="Pfam" id="PF18759">
    <property type="entry name" value="Plavaka"/>
    <property type="match status" value="1"/>
</dbReference>
<protein>
    <submittedName>
        <fullName evidence="1">Uncharacterized protein</fullName>
    </submittedName>
</protein>
<keyword evidence="2" id="KW-1185">Reference proteome</keyword>
<dbReference type="OrthoDB" id="3232941at2759"/>
<evidence type="ECO:0000313" key="2">
    <source>
        <dbReference type="Proteomes" id="UP000799118"/>
    </source>
</evidence>
<dbReference type="EMBL" id="ML769683">
    <property type="protein sequence ID" value="KAE9389780.1"/>
    <property type="molecule type" value="Genomic_DNA"/>
</dbReference>
<sequence>MEDNVAGGDYDPFWKGFPYCDIHDAITPDVLHQLYQGVIKHLISWIQSLMTKDKFDSRLRSLPPAFGVHHFKDGISNLSQVTGPERKTLSKILIACLVGKIDSHSIIAARSLLDFIHLVQYPSHDGRTLRYAEEALDSWHANRAYFKEKEVRDHFNIPKFHSLLHYIPLIKLKATTDNGNTEAFEHLHITFAKYGWRASNKRDAFPQMITWLSRQEKVASYDFFRQWKSRTKLEEGGLKDDVEDDAMPVTDPGEAEVVVALDNLKKKFGVQLAKRAPEPNKTLEKISCDHNAPMFIDALKHFINGLCKEPLPQKKLLTTPLPFARFDVWHQVKIALLGLFEDEELSETVKAVPIWRRSDISRFDTIIVLQDEQAESPGVAGKKTCVTMSLPLFLHFQDVALVVFE</sequence>
<proteinExistence type="predicted"/>
<organism evidence="1 2">
    <name type="scientific">Gymnopus androsaceus JB14</name>
    <dbReference type="NCBI Taxonomy" id="1447944"/>
    <lineage>
        <taxon>Eukaryota</taxon>
        <taxon>Fungi</taxon>
        <taxon>Dikarya</taxon>
        <taxon>Basidiomycota</taxon>
        <taxon>Agaricomycotina</taxon>
        <taxon>Agaricomycetes</taxon>
        <taxon>Agaricomycetidae</taxon>
        <taxon>Agaricales</taxon>
        <taxon>Marasmiineae</taxon>
        <taxon>Omphalotaceae</taxon>
        <taxon>Gymnopus</taxon>
    </lineage>
</organism>
<evidence type="ECO:0000313" key="1">
    <source>
        <dbReference type="EMBL" id="KAE9389780.1"/>
    </source>
</evidence>
<gene>
    <name evidence="1" type="ORF">BT96DRAFT_834459</name>
</gene>
<dbReference type="AlphaFoldDB" id="A0A6A4GWR3"/>
<reference evidence="1" key="1">
    <citation type="journal article" date="2019" name="Environ. Microbiol.">
        <title>Fungal ecological strategies reflected in gene transcription - a case study of two litter decomposers.</title>
        <authorList>
            <person name="Barbi F."/>
            <person name="Kohler A."/>
            <person name="Barry K."/>
            <person name="Baskaran P."/>
            <person name="Daum C."/>
            <person name="Fauchery L."/>
            <person name="Ihrmark K."/>
            <person name="Kuo A."/>
            <person name="LaButti K."/>
            <person name="Lipzen A."/>
            <person name="Morin E."/>
            <person name="Grigoriev I.V."/>
            <person name="Henrissat B."/>
            <person name="Lindahl B."/>
            <person name="Martin F."/>
        </authorList>
    </citation>
    <scope>NUCLEOTIDE SEQUENCE</scope>
    <source>
        <strain evidence="1">JB14</strain>
    </source>
</reference>
<dbReference type="InterPro" id="IPR041078">
    <property type="entry name" value="Plavaka"/>
</dbReference>